<evidence type="ECO:0000313" key="2">
    <source>
        <dbReference type="Proteomes" id="UP000247409"/>
    </source>
</evidence>
<name>A0A2V3ICJ7_9FLOR</name>
<protein>
    <submittedName>
        <fullName evidence="1">Uncharacterized protein</fullName>
    </submittedName>
</protein>
<dbReference type="Proteomes" id="UP000247409">
    <property type="component" value="Unassembled WGS sequence"/>
</dbReference>
<sequence>MVNPLLTCDLTPFDLEQTMKDMVSNGARIVGRNMLIYFTIARLNMEKLDDEGMQKVHYMAQTTITDYSNPWIPNSRFTSPREAAAGFVVESRSGGMLRGASGYLPRDDKCFVRESQWYLVLRFCWVVGKVK</sequence>
<keyword evidence="2" id="KW-1185">Reference proteome</keyword>
<reference evidence="1 2" key="1">
    <citation type="journal article" date="2018" name="Mol. Biol. Evol.">
        <title>Analysis of the draft genome of the red seaweed Gracilariopsis chorda provides insights into genome size evolution in Rhodophyta.</title>
        <authorList>
            <person name="Lee J."/>
            <person name="Yang E.C."/>
            <person name="Graf L."/>
            <person name="Yang J.H."/>
            <person name="Qiu H."/>
            <person name="Zel Zion U."/>
            <person name="Chan C.X."/>
            <person name="Stephens T.G."/>
            <person name="Weber A.P.M."/>
            <person name="Boo G.H."/>
            <person name="Boo S.M."/>
            <person name="Kim K.M."/>
            <person name="Shin Y."/>
            <person name="Jung M."/>
            <person name="Lee S.J."/>
            <person name="Yim H.S."/>
            <person name="Lee J.H."/>
            <person name="Bhattacharya D."/>
            <person name="Yoon H.S."/>
        </authorList>
    </citation>
    <scope>NUCLEOTIDE SEQUENCE [LARGE SCALE GENOMIC DNA]</scope>
    <source>
        <strain evidence="1 2">SKKU-2015</strain>
        <tissue evidence="1">Whole body</tissue>
    </source>
</reference>
<dbReference type="AlphaFoldDB" id="A0A2V3ICJ7"/>
<organism evidence="1 2">
    <name type="scientific">Gracilariopsis chorda</name>
    <dbReference type="NCBI Taxonomy" id="448386"/>
    <lineage>
        <taxon>Eukaryota</taxon>
        <taxon>Rhodophyta</taxon>
        <taxon>Florideophyceae</taxon>
        <taxon>Rhodymeniophycidae</taxon>
        <taxon>Gracilariales</taxon>
        <taxon>Gracilariaceae</taxon>
        <taxon>Gracilariopsis</taxon>
    </lineage>
</organism>
<evidence type="ECO:0000313" key="1">
    <source>
        <dbReference type="EMBL" id="PXF39791.1"/>
    </source>
</evidence>
<dbReference type="EMBL" id="NBIV01000435">
    <property type="protein sequence ID" value="PXF39791.1"/>
    <property type="molecule type" value="Genomic_DNA"/>
</dbReference>
<accession>A0A2V3ICJ7</accession>
<proteinExistence type="predicted"/>
<gene>
    <name evidence="1" type="ORF">BWQ96_10499</name>
</gene>
<comment type="caution">
    <text evidence="1">The sequence shown here is derived from an EMBL/GenBank/DDBJ whole genome shotgun (WGS) entry which is preliminary data.</text>
</comment>